<dbReference type="Proteomes" id="UP000221949">
    <property type="component" value="Segment"/>
</dbReference>
<dbReference type="Pfam" id="PF00583">
    <property type="entry name" value="Acetyltransf_1"/>
    <property type="match status" value="1"/>
</dbReference>
<dbReference type="EMBL" id="KX397373">
    <property type="protein sequence ID" value="ANZ50531.1"/>
    <property type="molecule type" value="Genomic_DNA"/>
</dbReference>
<dbReference type="PROSITE" id="PS51186">
    <property type="entry name" value="GNAT"/>
    <property type="match status" value="1"/>
</dbReference>
<proteinExistence type="predicted"/>
<dbReference type="InterPro" id="IPR016181">
    <property type="entry name" value="Acyl_CoA_acyltransferase"/>
</dbReference>
<evidence type="ECO:0000313" key="3">
    <source>
        <dbReference type="Proteomes" id="UP000221949"/>
    </source>
</evidence>
<organism evidence="2 3">
    <name type="scientific">Erwinia phage vB_EamM_Stratton</name>
    <dbReference type="NCBI Taxonomy" id="1883378"/>
    <lineage>
        <taxon>Viruses</taxon>
        <taxon>Duplodnaviria</taxon>
        <taxon>Heunggongvirae</taxon>
        <taxon>Uroviricota</taxon>
        <taxon>Caudoviricetes</taxon>
        <taxon>Chimalliviridae</taxon>
        <taxon>Erskinevirus</taxon>
        <taxon>Erskinevirus EaH2</taxon>
    </lineage>
</organism>
<keyword evidence="2" id="KW-0808">Transferase</keyword>
<sequence>MHQIDVSLDKISEKNFPGLKAYLTDLNSIRDEPVRVTMAVEDDIVHGAMVWEPGNLIYVVVSEHSRRQGVASFLLKYLMQNSDRKHVACRVHPANIGGLGFFSARGFQIDRWYIAQDSKRYFRMTNSYNVASYTPPEEGHLAEFIDNTPIFLSVANSVY</sequence>
<accession>A0A1B2IGX8</accession>
<evidence type="ECO:0000313" key="2">
    <source>
        <dbReference type="EMBL" id="ANZ50531.1"/>
    </source>
</evidence>
<feature type="domain" description="N-acetyltransferase" evidence="1">
    <location>
        <begin position="1"/>
        <end position="129"/>
    </location>
</feature>
<reference evidence="3" key="1">
    <citation type="submission" date="2016-06" db="EMBL/GenBank/DDBJ databases">
        <authorList>
            <person name="Berg J.A."/>
            <person name="Stratton M.L."/>
            <person name="Esplin I.D."/>
            <person name="Jensen G.L."/>
            <person name="Merrill B.D."/>
            <person name="Breakwell D.P."/>
            <person name="Hope S."/>
            <person name="Grose J.H."/>
        </authorList>
    </citation>
    <scope>NUCLEOTIDE SEQUENCE [LARGE SCALE GENOMIC DNA]</scope>
</reference>
<dbReference type="GO" id="GO:0016747">
    <property type="term" value="F:acyltransferase activity, transferring groups other than amino-acyl groups"/>
    <property type="evidence" value="ECO:0007669"/>
    <property type="project" value="InterPro"/>
</dbReference>
<dbReference type="Gene3D" id="3.40.630.30">
    <property type="match status" value="1"/>
</dbReference>
<name>A0A1B2IGX8_9CAUD</name>
<protein>
    <submittedName>
        <fullName evidence="2">Putative acetyltransferase</fullName>
    </submittedName>
</protein>
<dbReference type="InterPro" id="IPR000182">
    <property type="entry name" value="GNAT_dom"/>
</dbReference>
<gene>
    <name evidence="2" type="ORF">STRATTON_106</name>
</gene>
<dbReference type="SUPFAM" id="SSF55729">
    <property type="entry name" value="Acyl-CoA N-acyltransferases (Nat)"/>
    <property type="match status" value="1"/>
</dbReference>
<evidence type="ECO:0000259" key="1">
    <source>
        <dbReference type="PROSITE" id="PS51186"/>
    </source>
</evidence>